<dbReference type="OrthoDB" id="6022531at2759"/>
<accession>A0A8J2L7U5</accession>
<gene>
    <name evidence="1" type="ORF">AFUS01_LOCUS37664</name>
</gene>
<sequence>TRDITLESESLCESAYTLYHGGNSADNILCARPIISEYVAFCHFYGSVLTFTDRASTSRTFLGAVLTSSPKYGFQKGGPCSGKRVQPYKICVWEFRLFAFVQSMQWPQGLSRWGRRGQTILCGRQHLSRKT</sequence>
<protein>
    <submittedName>
        <fullName evidence="1">Uncharacterized protein</fullName>
    </submittedName>
</protein>
<comment type="caution">
    <text evidence="1">The sequence shown here is derived from an EMBL/GenBank/DDBJ whole genome shotgun (WGS) entry which is preliminary data.</text>
</comment>
<dbReference type="EMBL" id="CAJVCH010544555">
    <property type="protein sequence ID" value="CAG7827691.1"/>
    <property type="molecule type" value="Genomic_DNA"/>
</dbReference>
<evidence type="ECO:0000313" key="1">
    <source>
        <dbReference type="EMBL" id="CAG7827691.1"/>
    </source>
</evidence>
<evidence type="ECO:0000313" key="2">
    <source>
        <dbReference type="Proteomes" id="UP000708208"/>
    </source>
</evidence>
<reference evidence="1" key="1">
    <citation type="submission" date="2021-06" db="EMBL/GenBank/DDBJ databases">
        <authorList>
            <person name="Hodson N. C."/>
            <person name="Mongue J. A."/>
            <person name="Jaron S. K."/>
        </authorList>
    </citation>
    <scope>NUCLEOTIDE SEQUENCE</scope>
</reference>
<organism evidence="1 2">
    <name type="scientific">Allacma fusca</name>
    <dbReference type="NCBI Taxonomy" id="39272"/>
    <lineage>
        <taxon>Eukaryota</taxon>
        <taxon>Metazoa</taxon>
        <taxon>Ecdysozoa</taxon>
        <taxon>Arthropoda</taxon>
        <taxon>Hexapoda</taxon>
        <taxon>Collembola</taxon>
        <taxon>Symphypleona</taxon>
        <taxon>Sminthuridae</taxon>
        <taxon>Allacma</taxon>
    </lineage>
</organism>
<name>A0A8J2L7U5_9HEXA</name>
<proteinExistence type="predicted"/>
<feature type="non-terminal residue" evidence="1">
    <location>
        <position position="1"/>
    </location>
</feature>
<dbReference type="AlphaFoldDB" id="A0A8J2L7U5"/>
<dbReference type="Proteomes" id="UP000708208">
    <property type="component" value="Unassembled WGS sequence"/>
</dbReference>
<keyword evidence="2" id="KW-1185">Reference proteome</keyword>